<protein>
    <submittedName>
        <fullName evidence="5">Transposase</fullName>
    </submittedName>
</protein>
<organism evidence="5 6">
    <name type="scientific">Flavobacterium suaedae</name>
    <dbReference type="NCBI Taxonomy" id="1767027"/>
    <lineage>
        <taxon>Bacteria</taxon>
        <taxon>Pseudomonadati</taxon>
        <taxon>Bacteroidota</taxon>
        <taxon>Flavobacteriia</taxon>
        <taxon>Flavobacteriales</taxon>
        <taxon>Flavobacteriaceae</taxon>
        <taxon>Flavobacterium</taxon>
    </lineage>
</organism>
<name>A0ABQ1JBX4_9FLAO</name>
<dbReference type="InterPro" id="IPR011010">
    <property type="entry name" value="DNA_brk_join_enz"/>
</dbReference>
<dbReference type="Pfam" id="PF00589">
    <property type="entry name" value="Phage_integrase"/>
    <property type="match status" value="1"/>
</dbReference>
<evidence type="ECO:0000313" key="5">
    <source>
        <dbReference type="EMBL" id="GGB64706.1"/>
    </source>
</evidence>
<keyword evidence="2" id="KW-0238">DNA-binding</keyword>
<dbReference type="Gene3D" id="1.10.150.130">
    <property type="match status" value="1"/>
</dbReference>
<dbReference type="PANTHER" id="PTHR30349:SF64">
    <property type="entry name" value="PROPHAGE INTEGRASE INTD-RELATED"/>
    <property type="match status" value="1"/>
</dbReference>
<accession>A0ABQ1JBX4</accession>
<dbReference type="PANTHER" id="PTHR30349">
    <property type="entry name" value="PHAGE INTEGRASE-RELATED"/>
    <property type="match status" value="1"/>
</dbReference>
<sequence length="385" mass="44950">MKKTRVTLRSKTLSGGRKSLYLDFYPPVTDSETGIQTRREFLKLYIYEKPKGFAQKLNNSENLRMAEMICTRRRNEVNKEFIYTPFELEQLRQKEIAKRPFLPYFKKQAAKRSGQSNEIWESAICHFENFADGQKLSFGDITIVLVDDYRDYLLKAKSRRDTGKVLARNTALSYFNKLRTTLKKAYKEGLLRTDVNAGIEGIKEQESQRNFLTLEEATALFHTPCKKEVVKRVSLFSILTGMRYSDIRKLKWKEVQHTLNDGYYIRFAQQKTQRQENLPISEMAYEILGKPTGTEELVFPNLKKWDFDRLVPIWVTDAGISKHITFHCFRHTYATLQIAHGTDLLTVSKMLGHKSVKTTQIYTKVVDQRKREAAEKIKIGRIDET</sequence>
<comment type="caution">
    <text evidence="5">The sequence shown here is derived from an EMBL/GenBank/DDBJ whole genome shotgun (WGS) entry which is preliminary data.</text>
</comment>
<dbReference type="Pfam" id="PF17293">
    <property type="entry name" value="Arm-DNA-bind_5"/>
    <property type="match status" value="1"/>
</dbReference>
<evidence type="ECO:0000259" key="4">
    <source>
        <dbReference type="PROSITE" id="PS51898"/>
    </source>
</evidence>
<comment type="similarity">
    <text evidence="1">Belongs to the 'phage' integrase family.</text>
</comment>
<dbReference type="SUPFAM" id="SSF56349">
    <property type="entry name" value="DNA breaking-rejoining enzymes"/>
    <property type="match status" value="1"/>
</dbReference>
<dbReference type="CDD" id="cd01185">
    <property type="entry name" value="INTN1_C_like"/>
    <property type="match status" value="1"/>
</dbReference>
<keyword evidence="6" id="KW-1185">Reference proteome</keyword>
<dbReference type="RefSeq" id="WP_188619239.1">
    <property type="nucleotide sequence ID" value="NZ_BMJE01000001.1"/>
</dbReference>
<dbReference type="Gene3D" id="1.10.443.10">
    <property type="entry name" value="Intergrase catalytic core"/>
    <property type="match status" value="1"/>
</dbReference>
<dbReference type="InterPro" id="IPR035386">
    <property type="entry name" value="Arm-DNA-bind_5"/>
</dbReference>
<reference evidence="6" key="1">
    <citation type="journal article" date="2019" name="Int. J. Syst. Evol. Microbiol.">
        <title>The Global Catalogue of Microorganisms (GCM) 10K type strain sequencing project: providing services to taxonomists for standard genome sequencing and annotation.</title>
        <authorList>
            <consortium name="The Broad Institute Genomics Platform"/>
            <consortium name="The Broad Institute Genome Sequencing Center for Infectious Disease"/>
            <person name="Wu L."/>
            <person name="Ma J."/>
        </authorList>
    </citation>
    <scope>NUCLEOTIDE SEQUENCE [LARGE SCALE GENOMIC DNA]</scope>
    <source>
        <strain evidence="6">CGMCC 1.15461</strain>
    </source>
</reference>
<proteinExistence type="inferred from homology"/>
<dbReference type="Pfam" id="PF13102">
    <property type="entry name" value="Phage_int_SAM_5"/>
    <property type="match status" value="1"/>
</dbReference>
<dbReference type="Proteomes" id="UP000615760">
    <property type="component" value="Unassembled WGS sequence"/>
</dbReference>
<gene>
    <name evidence="5" type="ORF">GCM10007424_00760</name>
</gene>
<evidence type="ECO:0000256" key="3">
    <source>
        <dbReference type="ARBA" id="ARBA00023172"/>
    </source>
</evidence>
<dbReference type="InterPro" id="IPR002104">
    <property type="entry name" value="Integrase_catalytic"/>
</dbReference>
<evidence type="ECO:0000256" key="1">
    <source>
        <dbReference type="ARBA" id="ARBA00008857"/>
    </source>
</evidence>
<feature type="domain" description="Tyr recombinase" evidence="4">
    <location>
        <begin position="207"/>
        <end position="375"/>
    </location>
</feature>
<dbReference type="PROSITE" id="PS51898">
    <property type="entry name" value="TYR_RECOMBINASE"/>
    <property type="match status" value="1"/>
</dbReference>
<evidence type="ECO:0000256" key="2">
    <source>
        <dbReference type="ARBA" id="ARBA00023125"/>
    </source>
</evidence>
<dbReference type="EMBL" id="BMJE01000001">
    <property type="protein sequence ID" value="GGB64706.1"/>
    <property type="molecule type" value="Genomic_DNA"/>
</dbReference>
<evidence type="ECO:0000313" key="6">
    <source>
        <dbReference type="Proteomes" id="UP000615760"/>
    </source>
</evidence>
<dbReference type="InterPro" id="IPR025269">
    <property type="entry name" value="SAM-like_dom"/>
</dbReference>
<keyword evidence="3" id="KW-0233">DNA recombination</keyword>
<dbReference type="InterPro" id="IPR013762">
    <property type="entry name" value="Integrase-like_cat_sf"/>
</dbReference>
<dbReference type="InterPro" id="IPR050090">
    <property type="entry name" value="Tyrosine_recombinase_XerCD"/>
</dbReference>
<dbReference type="InterPro" id="IPR010998">
    <property type="entry name" value="Integrase_recombinase_N"/>
</dbReference>